<accession>A0A2T3L8J8</accession>
<proteinExistence type="predicted"/>
<evidence type="ECO:0000313" key="3">
    <source>
        <dbReference type="EMBL" id="PSV47309.1"/>
    </source>
</evidence>
<evidence type="ECO:0000313" key="4">
    <source>
        <dbReference type="Proteomes" id="UP000241803"/>
    </source>
</evidence>
<organism evidence="3 4">
    <name type="scientific">Photobacterium indicum</name>
    <dbReference type="NCBI Taxonomy" id="81447"/>
    <lineage>
        <taxon>Bacteria</taxon>
        <taxon>Pseudomonadati</taxon>
        <taxon>Pseudomonadota</taxon>
        <taxon>Gammaproteobacteria</taxon>
        <taxon>Vibrionales</taxon>
        <taxon>Vibrionaceae</taxon>
        <taxon>Photobacterium</taxon>
    </lineage>
</organism>
<sequence length="230" mass="24152">MRNLVIAVSVALLSACGGGSSDSQATGNTAISPTPSIQPNGIYKSDDAVMIIDTEITHGVLAADSSNNLYLFDTATLNNDTLDLKGVHLWSNSVSFYDSSQTASLTFNGNTASAMTTIDSQSFVHTFVKQPDSLSLNQLIGTHTNTDDGSTWDIDSAGNITINGMCTFSGTLTKNDHYFKVSMTATACSPASYNGDYDGAAFTVDDNGTTQLVGALYSDVSIVWGTVPIN</sequence>
<keyword evidence="4" id="KW-1185">Reference proteome</keyword>
<feature type="region of interest" description="Disordered" evidence="1">
    <location>
        <begin position="18"/>
        <end position="37"/>
    </location>
</feature>
<dbReference type="PROSITE" id="PS51257">
    <property type="entry name" value="PROKAR_LIPOPROTEIN"/>
    <property type="match status" value="1"/>
</dbReference>
<reference evidence="3 4" key="1">
    <citation type="submission" date="2018-03" db="EMBL/GenBank/DDBJ databases">
        <title>Whole genome sequencing of Histamine producing bacteria.</title>
        <authorList>
            <person name="Butler K."/>
        </authorList>
    </citation>
    <scope>NUCLEOTIDE SEQUENCE [LARGE SCALE GENOMIC DNA]</scope>
    <source>
        <strain evidence="3 4">ATCC 19614</strain>
    </source>
</reference>
<feature type="signal peptide" evidence="2">
    <location>
        <begin position="1"/>
        <end position="25"/>
    </location>
</feature>
<protein>
    <recommendedName>
        <fullName evidence="5">Transferrin-binding protein B C-lobe/N-lobe beta barrel domain-containing protein</fullName>
    </recommendedName>
</protein>
<feature type="chain" id="PRO_5015685027" description="Transferrin-binding protein B C-lobe/N-lobe beta barrel domain-containing protein" evidence="2">
    <location>
        <begin position="26"/>
        <end position="230"/>
    </location>
</feature>
<gene>
    <name evidence="3" type="ORF">C9J47_10540</name>
</gene>
<evidence type="ECO:0008006" key="5">
    <source>
        <dbReference type="Google" id="ProtNLM"/>
    </source>
</evidence>
<evidence type="ECO:0000256" key="1">
    <source>
        <dbReference type="SAM" id="MobiDB-lite"/>
    </source>
</evidence>
<keyword evidence="2" id="KW-0732">Signal</keyword>
<dbReference type="RefSeq" id="WP_107253499.1">
    <property type="nucleotide sequence ID" value="NZ_PYOC01000003.1"/>
</dbReference>
<dbReference type="EMBL" id="PYOC01000003">
    <property type="protein sequence ID" value="PSV47309.1"/>
    <property type="molecule type" value="Genomic_DNA"/>
</dbReference>
<dbReference type="Proteomes" id="UP000241803">
    <property type="component" value="Unassembled WGS sequence"/>
</dbReference>
<evidence type="ECO:0000256" key="2">
    <source>
        <dbReference type="SAM" id="SignalP"/>
    </source>
</evidence>
<feature type="compositionally biased region" description="Polar residues" evidence="1">
    <location>
        <begin position="21"/>
        <end position="37"/>
    </location>
</feature>
<dbReference type="AlphaFoldDB" id="A0A2T3L8J8"/>
<name>A0A2T3L8J8_9GAMM</name>
<comment type="caution">
    <text evidence="3">The sequence shown here is derived from an EMBL/GenBank/DDBJ whole genome shotgun (WGS) entry which is preliminary data.</text>
</comment>